<name>A0A4S2FV06_9BACT</name>
<comment type="caution">
    <text evidence="1">The sequence shown here is derived from an EMBL/GenBank/DDBJ whole genome shotgun (WGS) entry which is preliminary data.</text>
</comment>
<dbReference type="Proteomes" id="UP000306630">
    <property type="component" value="Unassembled WGS sequence"/>
</dbReference>
<reference evidence="1 2" key="1">
    <citation type="submission" date="2019-04" db="EMBL/GenBank/DDBJ databases">
        <title>Microbes associate with the intestines of laboratory mice.</title>
        <authorList>
            <person name="Navarre W."/>
            <person name="Wong E."/>
            <person name="Huang K."/>
            <person name="Tropini C."/>
            <person name="Ng K."/>
            <person name="Yu B."/>
        </authorList>
    </citation>
    <scope>NUCLEOTIDE SEQUENCE [LARGE SCALE GENOMIC DNA]</scope>
    <source>
        <strain evidence="1 2">NM06_A21</strain>
    </source>
</reference>
<dbReference type="AlphaFoldDB" id="A0A4S2FV06"/>
<gene>
    <name evidence="1" type="ORF">E5333_09540</name>
</gene>
<protein>
    <submittedName>
        <fullName evidence="1">Uncharacterized protein</fullName>
    </submittedName>
</protein>
<organism evidence="1 2">
    <name type="scientific">Muribaculum intestinale</name>
    <dbReference type="NCBI Taxonomy" id="1796646"/>
    <lineage>
        <taxon>Bacteria</taxon>
        <taxon>Pseudomonadati</taxon>
        <taxon>Bacteroidota</taxon>
        <taxon>Bacteroidia</taxon>
        <taxon>Bacteroidales</taxon>
        <taxon>Muribaculaceae</taxon>
        <taxon>Muribaculum</taxon>
    </lineage>
</organism>
<dbReference type="RefSeq" id="WP_135993493.1">
    <property type="nucleotide sequence ID" value="NZ_CAPMVL010000030.1"/>
</dbReference>
<accession>A0A4S2FV06</accession>
<proteinExistence type="predicted"/>
<evidence type="ECO:0000313" key="2">
    <source>
        <dbReference type="Proteomes" id="UP000306630"/>
    </source>
</evidence>
<sequence>MNILETFYNSKSQDLAVLYDTLKKKGVYDRCSYPQLMALWDDEKIPELMFIGQEPNGWDGGETVGELMQEYKKFNLGESYSSPFWEWVWWISEQLGYKGAHPFLYTNLQKISDVNGGPALAEIIETENDIFNILGGEISVLAPKVCIFTSGPRYDKYIEKSFRV</sequence>
<evidence type="ECO:0000313" key="1">
    <source>
        <dbReference type="EMBL" id="TGY73058.1"/>
    </source>
</evidence>
<dbReference type="EMBL" id="SRYD01000036">
    <property type="protein sequence ID" value="TGY73058.1"/>
    <property type="molecule type" value="Genomic_DNA"/>
</dbReference>